<feature type="domain" description="ABC transmembrane type-1" evidence="9">
    <location>
        <begin position="59"/>
        <end position="244"/>
    </location>
</feature>
<feature type="transmembrane region" description="Helical" evidence="8">
    <location>
        <begin position="379"/>
        <end position="397"/>
    </location>
</feature>
<feature type="transmembrane region" description="Helical" evidence="8">
    <location>
        <begin position="347"/>
        <end position="373"/>
    </location>
</feature>
<gene>
    <name evidence="10" type="ORF">EU93_1096</name>
</gene>
<feature type="transmembrane region" description="Helical" evidence="8">
    <location>
        <begin position="65"/>
        <end position="85"/>
    </location>
</feature>
<keyword evidence="6 8" id="KW-1133">Transmembrane helix</keyword>
<dbReference type="OrthoDB" id="9776648at2"/>
<evidence type="ECO:0000256" key="4">
    <source>
        <dbReference type="ARBA" id="ARBA00022519"/>
    </source>
</evidence>
<organism evidence="10 11">
    <name type="scientific">Prochlorococcus marinus str. MIT 9116</name>
    <dbReference type="NCBI Taxonomy" id="167544"/>
    <lineage>
        <taxon>Bacteria</taxon>
        <taxon>Bacillati</taxon>
        <taxon>Cyanobacteriota</taxon>
        <taxon>Cyanophyceae</taxon>
        <taxon>Synechococcales</taxon>
        <taxon>Prochlorococcaceae</taxon>
        <taxon>Prochlorococcus</taxon>
    </lineage>
</organism>
<keyword evidence="5 8" id="KW-0812">Transmembrane</keyword>
<dbReference type="PANTHER" id="PTHR43357:SF3">
    <property type="entry name" value="FE(3+)-TRANSPORT SYSTEM PERMEASE PROTEIN FBPB 2"/>
    <property type="match status" value="1"/>
</dbReference>
<evidence type="ECO:0000313" key="11">
    <source>
        <dbReference type="Proteomes" id="UP000030491"/>
    </source>
</evidence>
<dbReference type="PANTHER" id="PTHR43357">
    <property type="entry name" value="INNER MEMBRANE ABC TRANSPORTER PERMEASE PROTEIN YDCV"/>
    <property type="match status" value="1"/>
</dbReference>
<evidence type="ECO:0000256" key="5">
    <source>
        <dbReference type="ARBA" id="ARBA00022692"/>
    </source>
</evidence>
<feature type="transmembrane region" description="Helical" evidence="8">
    <location>
        <begin position="319"/>
        <end position="340"/>
    </location>
</feature>
<evidence type="ECO:0000256" key="2">
    <source>
        <dbReference type="ARBA" id="ARBA00022448"/>
    </source>
</evidence>
<evidence type="ECO:0000256" key="1">
    <source>
        <dbReference type="ARBA" id="ARBA00004429"/>
    </source>
</evidence>
<dbReference type="GO" id="GO:0005886">
    <property type="term" value="C:plasma membrane"/>
    <property type="evidence" value="ECO:0007669"/>
    <property type="project" value="UniProtKB-SubCell"/>
</dbReference>
<dbReference type="InterPro" id="IPR000515">
    <property type="entry name" value="MetI-like"/>
</dbReference>
<dbReference type="RefSeq" id="WP_032513937.1">
    <property type="nucleotide sequence ID" value="NZ_JNAJ01000013.1"/>
</dbReference>
<evidence type="ECO:0000256" key="6">
    <source>
        <dbReference type="ARBA" id="ARBA00022989"/>
    </source>
</evidence>
<dbReference type="AlphaFoldDB" id="A0A0A1ZTL1"/>
<dbReference type="InterPro" id="IPR035906">
    <property type="entry name" value="MetI-like_sf"/>
</dbReference>
<dbReference type="SUPFAM" id="SSF161098">
    <property type="entry name" value="MetI-like"/>
    <property type="match status" value="2"/>
</dbReference>
<keyword evidence="2 8" id="KW-0813">Transport</keyword>
<comment type="subcellular location">
    <subcellularLocation>
        <location evidence="1">Cell inner membrane</location>
        <topology evidence="1">Multi-pass membrane protein</topology>
    </subcellularLocation>
    <subcellularLocation>
        <location evidence="8">Cell membrane</location>
        <topology evidence="8">Multi-pass membrane protein</topology>
    </subcellularLocation>
</comment>
<comment type="caution">
    <text evidence="10">The sequence shown here is derived from an EMBL/GenBank/DDBJ whole genome shotgun (WGS) entry which is preliminary data.</text>
</comment>
<feature type="transmembrane region" description="Helical" evidence="8">
    <location>
        <begin position="227"/>
        <end position="245"/>
    </location>
</feature>
<dbReference type="Gene3D" id="1.10.3720.10">
    <property type="entry name" value="MetI-like"/>
    <property type="match status" value="2"/>
</dbReference>
<feature type="transmembrane region" description="Helical" evidence="8">
    <location>
        <begin position="127"/>
        <end position="147"/>
    </location>
</feature>
<dbReference type="GO" id="GO:0055085">
    <property type="term" value="P:transmembrane transport"/>
    <property type="evidence" value="ECO:0007669"/>
    <property type="project" value="InterPro"/>
</dbReference>
<proteinExistence type="inferred from homology"/>
<dbReference type="PROSITE" id="PS50928">
    <property type="entry name" value="ABC_TM1"/>
    <property type="match status" value="2"/>
</dbReference>
<dbReference type="Proteomes" id="UP000030491">
    <property type="component" value="Unassembled WGS sequence"/>
</dbReference>
<feature type="transmembrane region" description="Helical" evidence="8">
    <location>
        <begin position="97"/>
        <end position="115"/>
    </location>
</feature>
<dbReference type="Pfam" id="PF00528">
    <property type="entry name" value="BPD_transp_1"/>
    <property type="match status" value="2"/>
</dbReference>
<protein>
    <submittedName>
        <fullName evidence="10">Ferric iron ABC transporter</fullName>
    </submittedName>
</protein>
<evidence type="ECO:0000256" key="8">
    <source>
        <dbReference type="RuleBase" id="RU363032"/>
    </source>
</evidence>
<dbReference type="CDD" id="cd06261">
    <property type="entry name" value="TM_PBP2"/>
    <property type="match status" value="2"/>
</dbReference>
<keyword evidence="3" id="KW-1003">Cell membrane</keyword>
<comment type="similarity">
    <text evidence="8">Belongs to the binding-protein-dependent transport system permease family.</text>
</comment>
<evidence type="ECO:0000259" key="9">
    <source>
        <dbReference type="PROSITE" id="PS50928"/>
    </source>
</evidence>
<name>A0A0A1ZTL1_PROMR</name>
<accession>A0A0A1ZTL1</accession>
<feature type="domain" description="ABC transmembrane type-1" evidence="9">
    <location>
        <begin position="316"/>
        <end position="504"/>
    </location>
</feature>
<reference evidence="11" key="1">
    <citation type="journal article" date="2014" name="Sci. Data">
        <title>Genomes of diverse isolates of the marine cyanobacterium Prochlorococcus.</title>
        <authorList>
            <person name="Biller S."/>
            <person name="Berube P."/>
            <person name="Thompson J."/>
            <person name="Kelly L."/>
            <person name="Roggensack S."/>
            <person name="Awad L."/>
            <person name="Roache-Johnson K."/>
            <person name="Ding H."/>
            <person name="Giovannoni S.J."/>
            <person name="Moore L.R."/>
            <person name="Chisholm S.W."/>
        </authorList>
    </citation>
    <scope>NUCLEOTIDE SEQUENCE [LARGE SCALE GENOMIC DNA]</scope>
</reference>
<keyword evidence="4" id="KW-0997">Cell inner membrane</keyword>
<feature type="transmembrane region" description="Helical" evidence="8">
    <location>
        <begin position="275"/>
        <end position="299"/>
    </location>
</feature>
<evidence type="ECO:0000313" key="10">
    <source>
        <dbReference type="EMBL" id="KGF91503.1"/>
    </source>
</evidence>
<evidence type="ECO:0000256" key="7">
    <source>
        <dbReference type="ARBA" id="ARBA00023136"/>
    </source>
</evidence>
<sequence length="512" mass="56374">MKILIKGFKKAITELKLFYITSFIVALLIIIPISNFLLEGVQYVFGGNFSLGIAGGEEVLGTLKVLTLTSLFGGGLGTLNGWLLSNCDFKFRKVLRICQLVPLAAPAYLITAVLQDLGSIFGYQVTGLWWGVLILSISTYPYVFILANESFNKFGVNQINASRGLGVGPWRSFFKIAFPMALPALITGISLMCMEVMNELGTFALLNIPSISTGIAENWIIEGNPKSAIGLSLIALLMIFTLIIFEKFSRRKSRRWSENPASQDSQGWKLKRIRALLAITIALFPPIFSFGIPCFWVLLNIDQIQKGLSLELLNLSLRTISLALFTSLITMLFSLIISLARRPNKSFLLGLVTNLAGIGYAIPGTVLALSLISISSSKFTFIAICLLVWGYIVRFLTISKGSIDSSLERISPSLDEAALGLGENWLGIFKRIHLPLLKGPIFVGSLLVFVDTIKELPLTFILRPFDFDTLSVRIYQYAGDERMVEAILPAILIMTLGLIASINLIPSLEKKN</sequence>
<feature type="transmembrane region" description="Helical" evidence="8">
    <location>
        <begin position="20"/>
        <end position="45"/>
    </location>
</feature>
<evidence type="ECO:0000256" key="3">
    <source>
        <dbReference type="ARBA" id="ARBA00022475"/>
    </source>
</evidence>
<keyword evidence="7 8" id="KW-0472">Membrane</keyword>
<dbReference type="EMBL" id="JNAJ01000013">
    <property type="protein sequence ID" value="KGF91503.1"/>
    <property type="molecule type" value="Genomic_DNA"/>
</dbReference>
<feature type="transmembrane region" description="Helical" evidence="8">
    <location>
        <begin position="486"/>
        <end position="505"/>
    </location>
</feature>
<feature type="transmembrane region" description="Helical" evidence="8">
    <location>
        <begin position="173"/>
        <end position="197"/>
    </location>
</feature>